<gene>
    <name evidence="1" type="ORF">METZ01_LOCUS426613</name>
</gene>
<protein>
    <submittedName>
        <fullName evidence="1">Uncharacterized protein</fullName>
    </submittedName>
</protein>
<dbReference type="AlphaFoldDB" id="A0A382XSD1"/>
<name>A0A382XSD1_9ZZZZ</name>
<sequence length="49" mass="5625">MINQTNYLNKSETEVELEIRLIASPIKLDIVKTSILEAFFILSWLSIVS</sequence>
<reference evidence="1" key="1">
    <citation type="submission" date="2018-05" db="EMBL/GenBank/DDBJ databases">
        <authorList>
            <person name="Lanie J.A."/>
            <person name="Ng W.-L."/>
            <person name="Kazmierczak K.M."/>
            <person name="Andrzejewski T.M."/>
            <person name="Davidsen T.M."/>
            <person name="Wayne K.J."/>
            <person name="Tettelin H."/>
            <person name="Glass J.I."/>
            <person name="Rusch D."/>
            <person name="Podicherti R."/>
            <person name="Tsui H.-C.T."/>
            <person name="Winkler M.E."/>
        </authorList>
    </citation>
    <scope>NUCLEOTIDE SEQUENCE</scope>
</reference>
<accession>A0A382XSD1</accession>
<evidence type="ECO:0000313" key="1">
    <source>
        <dbReference type="EMBL" id="SVD73759.1"/>
    </source>
</evidence>
<organism evidence="1">
    <name type="scientific">marine metagenome</name>
    <dbReference type="NCBI Taxonomy" id="408172"/>
    <lineage>
        <taxon>unclassified sequences</taxon>
        <taxon>metagenomes</taxon>
        <taxon>ecological metagenomes</taxon>
    </lineage>
</organism>
<proteinExistence type="predicted"/>
<feature type="non-terminal residue" evidence="1">
    <location>
        <position position="49"/>
    </location>
</feature>
<dbReference type="EMBL" id="UINC01169957">
    <property type="protein sequence ID" value="SVD73759.1"/>
    <property type="molecule type" value="Genomic_DNA"/>
</dbReference>